<dbReference type="Pfam" id="PF01565">
    <property type="entry name" value="FAD_binding_4"/>
    <property type="match status" value="1"/>
</dbReference>
<dbReference type="KEGG" id="psai:C3B54_111149"/>
<dbReference type="GO" id="GO:0071949">
    <property type="term" value="F:FAD binding"/>
    <property type="evidence" value="ECO:0007669"/>
    <property type="project" value="InterPro"/>
</dbReference>
<evidence type="ECO:0000256" key="1">
    <source>
        <dbReference type="ARBA" id="ARBA00001974"/>
    </source>
</evidence>
<keyword evidence="2" id="KW-0285">Flavoprotein</keyword>
<dbReference type="FunFam" id="1.10.45.10:FF:000001">
    <property type="entry name" value="D-lactate dehydrogenase mitochondrial"/>
    <property type="match status" value="1"/>
</dbReference>
<dbReference type="Pfam" id="PF02913">
    <property type="entry name" value="FAD-oxidase_C"/>
    <property type="match status" value="1"/>
</dbReference>
<comment type="cofactor">
    <cofactor evidence="1">
        <name>FAD</name>
        <dbReference type="ChEBI" id="CHEBI:57692"/>
    </cofactor>
</comment>
<evidence type="ECO:0000259" key="5">
    <source>
        <dbReference type="PROSITE" id="PS51387"/>
    </source>
</evidence>
<keyword evidence="3" id="KW-0274">FAD</keyword>
<feature type="domain" description="FAD-binding PCMH-type" evidence="5">
    <location>
        <begin position="37"/>
        <end position="216"/>
    </location>
</feature>
<evidence type="ECO:0000256" key="3">
    <source>
        <dbReference type="ARBA" id="ARBA00022827"/>
    </source>
</evidence>
<accession>A0A2L2BR15</accession>
<dbReference type="SUPFAM" id="SSF56176">
    <property type="entry name" value="FAD-binding/transporter-associated domain-like"/>
    <property type="match status" value="1"/>
</dbReference>
<dbReference type="InterPro" id="IPR006094">
    <property type="entry name" value="Oxid_FAD_bind_N"/>
</dbReference>
<evidence type="ECO:0000256" key="4">
    <source>
        <dbReference type="ARBA" id="ARBA00023002"/>
    </source>
</evidence>
<dbReference type="PROSITE" id="PS51387">
    <property type="entry name" value="FAD_PCMH"/>
    <property type="match status" value="1"/>
</dbReference>
<dbReference type="PANTHER" id="PTHR42934">
    <property type="entry name" value="GLYCOLATE OXIDASE SUBUNIT GLCD"/>
    <property type="match status" value="1"/>
</dbReference>
<dbReference type="Gene3D" id="1.10.45.10">
    <property type="entry name" value="Vanillyl-alcohol Oxidase, Chain A, domain 4"/>
    <property type="match status" value="1"/>
</dbReference>
<dbReference type="EMBL" id="CP026923">
    <property type="protein sequence ID" value="AVG24109.1"/>
    <property type="molecule type" value="Genomic_DNA"/>
</dbReference>
<dbReference type="GO" id="GO:0016491">
    <property type="term" value="F:oxidoreductase activity"/>
    <property type="evidence" value="ECO:0007669"/>
    <property type="project" value="UniProtKB-KW"/>
</dbReference>
<dbReference type="SUPFAM" id="SSF55103">
    <property type="entry name" value="FAD-linked oxidases, C-terminal domain"/>
    <property type="match status" value="1"/>
</dbReference>
<proteinExistence type="predicted"/>
<sequence>MTPPDVLEAFVGLDGVVIDTSPLAVESARADKSGHRSNSAPLAVAYATTVEGVQELMRLATAHQIPVVTRGGGSGLAGGAIGQDGEIVLSLERMNQILEISVEDRLARVQAGVINSDLLAAAGEHGLWFAPDPASRQWSTVGGNIATNAGGLLCAKYGVTRESVLELSVVLADGRLITTGHRSVKGVTGFDLTGLFIGSEGLLGVIVEATVKLLPISPHPVWTLAARFGDIGGATTACQSITGAGHTPAIMELVDSISLHHIHNYLDLPTPPDAEVLLIAQADGSDANEQIAIFAGLCEVAGGSVVTSAEGPDADALLHLRRSMHPAMERLGQVLIEDVSVPRSQLGAMFEEIRKIERERAVLIPTVAHAADGNLHPNFIVDGDEVPDHIWDAADELFRRAIALGGTLTGEHGVGLLKRRWLVDELGDDQWQLQRDIKSLFDPQGILNPGKVFTH</sequence>
<dbReference type="InterPro" id="IPR016169">
    <property type="entry name" value="FAD-bd_PCMH_sub2"/>
</dbReference>
<dbReference type="InterPro" id="IPR051914">
    <property type="entry name" value="FAD-linked_OxidoTrans_Type4"/>
</dbReference>
<dbReference type="InterPro" id="IPR036318">
    <property type="entry name" value="FAD-bd_PCMH-like_sf"/>
</dbReference>
<evidence type="ECO:0000256" key="2">
    <source>
        <dbReference type="ARBA" id="ARBA00022630"/>
    </source>
</evidence>
<dbReference type="OrthoDB" id="9811557at2"/>
<dbReference type="Gene3D" id="3.30.70.2740">
    <property type="match status" value="1"/>
</dbReference>
<dbReference type="Gene3D" id="3.30.465.10">
    <property type="match status" value="1"/>
</dbReference>
<dbReference type="InterPro" id="IPR016171">
    <property type="entry name" value="Vanillyl_alc_oxidase_C-sub2"/>
</dbReference>
<dbReference type="InterPro" id="IPR004113">
    <property type="entry name" value="FAD-bd_oxidored_4_C"/>
</dbReference>
<dbReference type="Proteomes" id="UP000243077">
    <property type="component" value="Chromosome"/>
</dbReference>
<dbReference type="PANTHER" id="PTHR42934:SF2">
    <property type="entry name" value="GLYCOLATE OXIDASE SUBUNIT GLCD"/>
    <property type="match status" value="1"/>
</dbReference>
<reference evidence="6 7" key="1">
    <citation type="submission" date="2018-02" db="EMBL/GenBank/DDBJ databases">
        <title>Complete genome of the streamlined marine actinobacterium Pontimonas salivibrio CL-TW6 adapted to coastal planktonic lifestype.</title>
        <authorList>
            <person name="Cho B.C."/>
            <person name="Hardies S.C."/>
            <person name="Jang G.I."/>
            <person name="Hwang C.Y."/>
        </authorList>
    </citation>
    <scope>NUCLEOTIDE SEQUENCE [LARGE SCALE GENOMIC DNA]</scope>
    <source>
        <strain evidence="6 7">CL-TW6</strain>
    </source>
</reference>
<dbReference type="AlphaFoldDB" id="A0A2L2BR15"/>
<name>A0A2L2BR15_9MICO</name>
<evidence type="ECO:0000313" key="6">
    <source>
        <dbReference type="EMBL" id="AVG24109.1"/>
    </source>
</evidence>
<keyword evidence="4" id="KW-0560">Oxidoreductase</keyword>
<protein>
    <submittedName>
        <fullName evidence="6">FAD-dependent oxidase</fullName>
    </submittedName>
</protein>
<evidence type="ECO:0000313" key="7">
    <source>
        <dbReference type="Proteomes" id="UP000243077"/>
    </source>
</evidence>
<dbReference type="RefSeq" id="WP_104913636.1">
    <property type="nucleotide sequence ID" value="NZ_CP026923.1"/>
</dbReference>
<dbReference type="InterPro" id="IPR016164">
    <property type="entry name" value="FAD-linked_Oxase-like_C"/>
</dbReference>
<organism evidence="6 7">
    <name type="scientific">Pontimonas salivibrio</name>
    <dbReference type="NCBI Taxonomy" id="1159327"/>
    <lineage>
        <taxon>Bacteria</taxon>
        <taxon>Bacillati</taxon>
        <taxon>Actinomycetota</taxon>
        <taxon>Actinomycetes</taxon>
        <taxon>Micrococcales</taxon>
        <taxon>Microbacteriaceae</taxon>
        <taxon>Pontimonas</taxon>
    </lineage>
</organism>
<gene>
    <name evidence="6" type="ORF">C3B54_111149</name>
</gene>
<dbReference type="InterPro" id="IPR016166">
    <property type="entry name" value="FAD-bd_PCMH"/>
</dbReference>
<keyword evidence="7" id="KW-1185">Reference proteome</keyword>